<dbReference type="EMBL" id="QUTE01004161">
    <property type="protein sequence ID" value="RHZ39095.1"/>
    <property type="molecule type" value="Genomic_DNA"/>
</dbReference>
<dbReference type="Proteomes" id="UP000285712">
    <property type="component" value="Unassembled WGS sequence"/>
</dbReference>
<evidence type="ECO:0000313" key="14">
    <source>
        <dbReference type="Proteomes" id="UP000266239"/>
    </source>
</evidence>
<dbReference type="Proteomes" id="UP000285430">
    <property type="component" value="Unassembled WGS sequence"/>
</dbReference>
<feature type="compositionally biased region" description="Low complexity" evidence="1">
    <location>
        <begin position="140"/>
        <end position="151"/>
    </location>
</feature>
<evidence type="ECO:0000313" key="19">
    <source>
        <dbReference type="Proteomes" id="UP000286510"/>
    </source>
</evidence>
<evidence type="ECO:0000313" key="3">
    <source>
        <dbReference type="EMBL" id="RHY19320.1"/>
    </source>
</evidence>
<evidence type="ECO:0000313" key="11">
    <source>
        <dbReference type="Proteomes" id="UP000265427"/>
    </source>
</evidence>
<feature type="compositionally biased region" description="Low complexity" evidence="1">
    <location>
        <begin position="7"/>
        <end position="21"/>
    </location>
</feature>
<dbReference type="EMBL" id="QUSZ01011578">
    <property type="protein sequence ID" value="RHX96996.1"/>
    <property type="molecule type" value="Genomic_DNA"/>
</dbReference>
<dbReference type="Proteomes" id="UP000265716">
    <property type="component" value="Unassembled WGS sequence"/>
</dbReference>
<protein>
    <submittedName>
        <fullName evidence="6">Uncharacterized protein</fullName>
    </submittedName>
</protein>
<evidence type="ECO:0000313" key="2">
    <source>
        <dbReference type="EMBL" id="RHX96996.1"/>
    </source>
</evidence>
<dbReference type="Proteomes" id="UP000283543">
    <property type="component" value="Unassembled WGS sequence"/>
</dbReference>
<evidence type="ECO:0000313" key="4">
    <source>
        <dbReference type="EMBL" id="RHY38364.1"/>
    </source>
</evidence>
<feature type="compositionally biased region" description="Basic and acidic residues" evidence="1">
    <location>
        <begin position="120"/>
        <end position="130"/>
    </location>
</feature>
<dbReference type="EMBL" id="QUTH01005845">
    <property type="protein sequence ID" value="RHZ08725.1"/>
    <property type="molecule type" value="Genomic_DNA"/>
</dbReference>
<dbReference type="Proteomes" id="UP000266643">
    <property type="component" value="Unassembled WGS sequence"/>
</dbReference>
<name>A0A397EA79_APHAT</name>
<evidence type="ECO:0000313" key="9">
    <source>
        <dbReference type="EMBL" id="RHZ08725.1"/>
    </source>
</evidence>
<dbReference type="Proteomes" id="UP000286510">
    <property type="component" value="Unassembled WGS sequence"/>
</dbReference>
<organism evidence="6 12">
    <name type="scientific">Aphanomyces astaci</name>
    <name type="common">Crayfish plague agent</name>
    <dbReference type="NCBI Taxonomy" id="112090"/>
    <lineage>
        <taxon>Eukaryota</taxon>
        <taxon>Sar</taxon>
        <taxon>Stramenopiles</taxon>
        <taxon>Oomycota</taxon>
        <taxon>Saprolegniomycetes</taxon>
        <taxon>Saprolegniales</taxon>
        <taxon>Verrucalvaceae</taxon>
        <taxon>Aphanomyces</taxon>
    </lineage>
</organism>
<evidence type="ECO:0000313" key="7">
    <source>
        <dbReference type="EMBL" id="RHY85840.1"/>
    </source>
</evidence>
<dbReference type="Proteomes" id="UP000266239">
    <property type="component" value="Unassembled WGS sequence"/>
</dbReference>
<dbReference type="EMBL" id="QUTF01015919">
    <property type="protein sequence ID" value="RHZ08209.1"/>
    <property type="molecule type" value="Genomic_DNA"/>
</dbReference>
<feature type="region of interest" description="Disordered" evidence="1">
    <location>
        <begin position="108"/>
        <end position="173"/>
    </location>
</feature>
<dbReference type="VEuPathDB" id="FungiDB:H257_15166"/>
<dbReference type="AlphaFoldDB" id="A0A397EA79"/>
<evidence type="ECO:0000313" key="17">
    <source>
        <dbReference type="Proteomes" id="UP000285430"/>
    </source>
</evidence>
<feature type="compositionally biased region" description="Basic residues" evidence="1">
    <location>
        <begin position="110"/>
        <end position="119"/>
    </location>
</feature>
<evidence type="ECO:0000313" key="5">
    <source>
        <dbReference type="EMBL" id="RHY72598.1"/>
    </source>
</evidence>
<dbReference type="Proteomes" id="UP000266196">
    <property type="component" value="Unassembled WGS sequence"/>
</dbReference>
<evidence type="ECO:0000256" key="1">
    <source>
        <dbReference type="SAM" id="MobiDB-lite"/>
    </source>
</evidence>
<evidence type="ECO:0000313" key="10">
    <source>
        <dbReference type="EMBL" id="RHZ39095.1"/>
    </source>
</evidence>
<dbReference type="EMBL" id="QUTC01000422">
    <property type="protein sequence ID" value="RHY78446.1"/>
    <property type="molecule type" value="Genomic_DNA"/>
</dbReference>
<feature type="region of interest" description="Disordered" evidence="1">
    <location>
        <begin position="49"/>
        <end position="82"/>
    </location>
</feature>
<evidence type="ECO:0000313" key="15">
    <source>
        <dbReference type="Proteomes" id="UP000266643"/>
    </source>
</evidence>
<dbReference type="EMBL" id="QUTG01005339">
    <property type="protein sequence ID" value="RHY85840.1"/>
    <property type="molecule type" value="Genomic_DNA"/>
</dbReference>
<reference evidence="11 12" key="1">
    <citation type="submission" date="2018-08" db="EMBL/GenBank/DDBJ databases">
        <title>Aphanomyces genome sequencing and annotation.</title>
        <authorList>
            <person name="Minardi D."/>
            <person name="Oidtmann B."/>
            <person name="Van Der Giezen M."/>
            <person name="Studholme D.J."/>
        </authorList>
    </citation>
    <scope>NUCLEOTIDE SEQUENCE [LARGE SCALE GENOMIC DNA]</scope>
    <source>
        <strain evidence="10 13">197901</strain>
        <strain evidence="5 15">D2</strain>
        <strain evidence="9 17">Da</strain>
        <strain evidence="8 19">FDL457</strain>
        <strain evidence="2 11">Kv</strain>
        <strain evidence="6 12">SA</strain>
        <strain evidence="4 16">Si</strain>
        <strain evidence="7 18">Sv</strain>
        <strain evidence="3 14">Yx</strain>
    </source>
</reference>
<proteinExistence type="predicted"/>
<evidence type="ECO:0000313" key="8">
    <source>
        <dbReference type="EMBL" id="RHZ08209.1"/>
    </source>
</evidence>
<dbReference type="Proteomes" id="UP000265427">
    <property type="component" value="Unassembled WGS sequence"/>
</dbReference>
<dbReference type="EMBL" id="QUTA01004551">
    <property type="protein sequence ID" value="RHY19320.1"/>
    <property type="molecule type" value="Genomic_DNA"/>
</dbReference>
<dbReference type="EMBL" id="QUTB01011187">
    <property type="protein sequence ID" value="RHY38364.1"/>
    <property type="molecule type" value="Genomic_DNA"/>
</dbReference>
<evidence type="ECO:0000313" key="12">
    <source>
        <dbReference type="Proteomes" id="UP000265716"/>
    </source>
</evidence>
<dbReference type="EMBL" id="QUTD01003497">
    <property type="protein sequence ID" value="RHY72598.1"/>
    <property type="molecule type" value="Genomic_DNA"/>
</dbReference>
<gene>
    <name evidence="3" type="ORF">DYB25_003849</name>
    <name evidence="8" type="ORF">DYB26_008737</name>
    <name evidence="5" type="ORF">DYB30_007948</name>
    <name evidence="10" type="ORF">DYB31_010590</name>
    <name evidence="4" type="ORF">DYB34_005076</name>
    <name evidence="7" type="ORF">DYB35_011104</name>
    <name evidence="2" type="ORF">DYB36_009274</name>
    <name evidence="9" type="ORF">DYB37_010355</name>
    <name evidence="6" type="ORF">DYB38_008638</name>
</gene>
<evidence type="ECO:0000313" key="6">
    <source>
        <dbReference type="EMBL" id="RHY78446.1"/>
    </source>
</evidence>
<evidence type="ECO:0000313" key="18">
    <source>
        <dbReference type="Proteomes" id="UP000285712"/>
    </source>
</evidence>
<feature type="compositionally biased region" description="Basic and acidic residues" evidence="1">
    <location>
        <begin position="63"/>
        <end position="82"/>
    </location>
</feature>
<accession>A0A397EA79</accession>
<evidence type="ECO:0000313" key="13">
    <source>
        <dbReference type="Proteomes" id="UP000266196"/>
    </source>
</evidence>
<feature type="region of interest" description="Disordered" evidence="1">
    <location>
        <begin position="1"/>
        <end position="21"/>
    </location>
</feature>
<evidence type="ECO:0000313" key="16">
    <source>
        <dbReference type="Proteomes" id="UP000283543"/>
    </source>
</evidence>
<comment type="caution">
    <text evidence="6">The sequence shown here is derived from an EMBL/GenBank/DDBJ whole genome shotgun (WGS) entry which is preliminary data.</text>
</comment>
<sequence length="173" mass="19849">MPYADWSAQSSASRRSLSNSSVHVDMTDIRAAAAILTPMASHYMGSPSYSLPLQMNVDDDEDRPSYYERNRDQVRENQRLYRESNRDKIRAIHKAYYLKNRAKITAYKRERWHQKKSRTPGKEHRSRSEDSSSSFNDAVPSHPCSSSTTPSAFPRSSARMPLHMLLNPVPSDE</sequence>